<dbReference type="InterPro" id="IPR001680">
    <property type="entry name" value="WD40_rpt"/>
</dbReference>
<evidence type="ECO:0000313" key="8">
    <source>
        <dbReference type="EMBL" id="KAI1890393.1"/>
    </source>
</evidence>
<evidence type="ECO:0000256" key="3">
    <source>
        <dbReference type="ARBA" id="ARBA00023054"/>
    </source>
</evidence>
<dbReference type="PANTHER" id="PTHR44019:SF2">
    <property type="entry name" value="POC1 CENTRIOLAR PROTEIN HOMOLOG A"/>
    <property type="match status" value="1"/>
</dbReference>
<dbReference type="InterPro" id="IPR050505">
    <property type="entry name" value="WDR55/POC1"/>
</dbReference>
<sequence>MLPVRLHRLAAAAIKPGVSGPHPTNTSFLFPQGPATCVAFSRTGEYFASGGADEQVMVWKTNFDAEDYGEVLRLQQRATSVEGAALNGDSYGKTSLRASAALQPNQGADSAELLDGQGSRSVRSRSRARSVSRPSQASRGPSTGPASSSSAPRQAQQGPERERQPEAESPDPAAVPRALASTLEHIVGQLDVLTQTVAILEQRLTLTEDKLKECIDNQHRISLQLQHRDGGPCC</sequence>
<dbReference type="OrthoDB" id="10264588at2759"/>
<dbReference type="Gene3D" id="2.130.10.10">
    <property type="entry name" value="YVTN repeat-like/Quinoprotein amine dehydrogenase"/>
    <property type="match status" value="1"/>
</dbReference>
<dbReference type="InterPro" id="IPR015943">
    <property type="entry name" value="WD40/YVTN_repeat-like_dom_sf"/>
</dbReference>
<feature type="region of interest" description="Disordered" evidence="7">
    <location>
        <begin position="107"/>
        <end position="175"/>
    </location>
</feature>
<dbReference type="PROSITE" id="PS50082">
    <property type="entry name" value="WD_REPEATS_2"/>
    <property type="match status" value="1"/>
</dbReference>
<keyword evidence="9" id="KW-1185">Reference proteome</keyword>
<dbReference type="GO" id="GO:0036064">
    <property type="term" value="C:ciliary basal body"/>
    <property type="evidence" value="ECO:0007669"/>
    <property type="project" value="TreeGrafter"/>
</dbReference>
<dbReference type="GO" id="GO:0060271">
    <property type="term" value="P:cilium assembly"/>
    <property type="evidence" value="ECO:0007669"/>
    <property type="project" value="TreeGrafter"/>
</dbReference>
<reference evidence="8" key="1">
    <citation type="submission" date="2021-01" db="EMBL/GenBank/DDBJ databases">
        <authorList>
            <person name="Zahm M."/>
            <person name="Roques C."/>
            <person name="Cabau C."/>
            <person name="Klopp C."/>
            <person name="Donnadieu C."/>
            <person name="Jouanno E."/>
            <person name="Lampietro C."/>
            <person name="Louis A."/>
            <person name="Herpin A."/>
            <person name="Echchiki A."/>
            <person name="Berthelot C."/>
            <person name="Parey E."/>
            <person name="Roest-Crollius H."/>
            <person name="Braasch I."/>
            <person name="Postlethwait J."/>
            <person name="Bobe J."/>
            <person name="Montfort J."/>
            <person name="Bouchez O."/>
            <person name="Begum T."/>
            <person name="Mejri S."/>
            <person name="Adams A."/>
            <person name="Chen W.-J."/>
            <person name="Guiguen Y."/>
        </authorList>
    </citation>
    <scope>NUCLEOTIDE SEQUENCE</scope>
    <source>
        <tissue evidence="8">Blood</tissue>
    </source>
</reference>
<evidence type="ECO:0000256" key="2">
    <source>
        <dbReference type="ARBA" id="ARBA00022737"/>
    </source>
</evidence>
<dbReference type="AlphaFoldDB" id="A0A8T3CYK7"/>
<proteinExistence type="predicted"/>
<evidence type="ECO:0000256" key="1">
    <source>
        <dbReference type="ARBA" id="ARBA00022574"/>
    </source>
</evidence>
<dbReference type="GO" id="GO:0005814">
    <property type="term" value="C:centriole"/>
    <property type="evidence" value="ECO:0007669"/>
    <property type="project" value="TreeGrafter"/>
</dbReference>
<dbReference type="SMART" id="SM00320">
    <property type="entry name" value="WD40"/>
    <property type="match status" value="1"/>
</dbReference>
<gene>
    <name evidence="8" type="ORF">AGOR_G00153260</name>
</gene>
<feature type="coiled-coil region" evidence="6">
    <location>
        <begin position="190"/>
        <end position="217"/>
    </location>
</feature>
<dbReference type="InterPro" id="IPR036322">
    <property type="entry name" value="WD40_repeat_dom_sf"/>
</dbReference>
<protein>
    <recommendedName>
        <fullName evidence="4">POC1 centriolar protein homolog A</fullName>
    </recommendedName>
</protein>
<evidence type="ECO:0000256" key="6">
    <source>
        <dbReference type="SAM" id="Coils"/>
    </source>
</evidence>
<organism evidence="8 9">
    <name type="scientific">Albula goreensis</name>
    <dbReference type="NCBI Taxonomy" id="1534307"/>
    <lineage>
        <taxon>Eukaryota</taxon>
        <taxon>Metazoa</taxon>
        <taxon>Chordata</taxon>
        <taxon>Craniata</taxon>
        <taxon>Vertebrata</taxon>
        <taxon>Euteleostomi</taxon>
        <taxon>Actinopterygii</taxon>
        <taxon>Neopterygii</taxon>
        <taxon>Teleostei</taxon>
        <taxon>Albuliformes</taxon>
        <taxon>Albulidae</taxon>
        <taxon>Albula</taxon>
    </lineage>
</organism>
<evidence type="ECO:0000313" key="9">
    <source>
        <dbReference type="Proteomes" id="UP000829720"/>
    </source>
</evidence>
<evidence type="ECO:0000256" key="4">
    <source>
        <dbReference type="ARBA" id="ARBA00039725"/>
    </source>
</evidence>
<accession>A0A8T3CYK7</accession>
<name>A0A8T3CYK7_9TELE</name>
<dbReference type="Proteomes" id="UP000829720">
    <property type="component" value="Unassembled WGS sequence"/>
</dbReference>
<keyword evidence="3 6" id="KW-0175">Coiled coil</keyword>
<feature type="repeat" description="WD" evidence="5">
    <location>
        <begin position="36"/>
        <end position="60"/>
    </location>
</feature>
<keyword evidence="2" id="KW-0677">Repeat</keyword>
<keyword evidence="1 5" id="KW-0853">WD repeat</keyword>
<comment type="caution">
    <text evidence="8">The sequence shown here is derived from an EMBL/GenBank/DDBJ whole genome shotgun (WGS) entry which is preliminary data.</text>
</comment>
<feature type="compositionally biased region" description="Low complexity" evidence="7">
    <location>
        <begin position="131"/>
        <end position="158"/>
    </location>
</feature>
<dbReference type="PANTHER" id="PTHR44019">
    <property type="entry name" value="WD REPEAT-CONTAINING PROTEIN 55"/>
    <property type="match status" value="1"/>
</dbReference>
<dbReference type="SUPFAM" id="SSF50978">
    <property type="entry name" value="WD40 repeat-like"/>
    <property type="match status" value="1"/>
</dbReference>
<evidence type="ECO:0000256" key="5">
    <source>
        <dbReference type="PROSITE-ProRule" id="PRU00221"/>
    </source>
</evidence>
<evidence type="ECO:0000256" key="7">
    <source>
        <dbReference type="SAM" id="MobiDB-lite"/>
    </source>
</evidence>
<dbReference type="EMBL" id="JAERUA010000014">
    <property type="protein sequence ID" value="KAI1890393.1"/>
    <property type="molecule type" value="Genomic_DNA"/>
</dbReference>